<feature type="transmembrane region" description="Helical" evidence="7">
    <location>
        <begin position="241"/>
        <end position="262"/>
    </location>
</feature>
<evidence type="ECO:0000259" key="8">
    <source>
        <dbReference type="PROSITE" id="PS50928"/>
    </source>
</evidence>
<evidence type="ECO:0000256" key="1">
    <source>
        <dbReference type="ARBA" id="ARBA00004651"/>
    </source>
</evidence>
<keyword evidence="5 7" id="KW-1133">Transmembrane helix</keyword>
<gene>
    <name evidence="9" type="primary">nikC</name>
    <name evidence="9" type="ORF">DKK70_07465</name>
</gene>
<keyword evidence="2 7" id="KW-0813">Transport</keyword>
<dbReference type="CDD" id="cd06261">
    <property type="entry name" value="TM_PBP2"/>
    <property type="match status" value="1"/>
</dbReference>
<keyword evidence="10" id="KW-1185">Reference proteome</keyword>
<reference evidence="9 10" key="1">
    <citation type="submission" date="2018-05" db="EMBL/GenBank/DDBJ databases">
        <title>Reference genomes for bee gut microbiota database.</title>
        <authorList>
            <person name="Ellegaard K.M."/>
        </authorList>
    </citation>
    <scope>NUCLEOTIDE SEQUENCE [LARGE SCALE GENOMIC DNA]</scope>
    <source>
        <strain evidence="9 10">ESL0182</strain>
    </source>
</reference>
<dbReference type="NCBIfam" id="TIGR02790">
    <property type="entry name" value="nickel_nikC"/>
    <property type="match status" value="1"/>
</dbReference>
<evidence type="ECO:0000256" key="6">
    <source>
        <dbReference type="ARBA" id="ARBA00023136"/>
    </source>
</evidence>
<dbReference type="AlphaFoldDB" id="A0A2V4E355"/>
<feature type="transmembrane region" description="Helical" evidence="7">
    <location>
        <begin position="12"/>
        <end position="34"/>
    </location>
</feature>
<protein>
    <submittedName>
        <fullName evidence="9">Nickel ABC transporter permease subunit NikC</fullName>
    </submittedName>
</protein>
<dbReference type="InterPro" id="IPR035906">
    <property type="entry name" value="MetI-like_sf"/>
</dbReference>
<dbReference type="PANTHER" id="PTHR43386">
    <property type="entry name" value="OLIGOPEPTIDE TRANSPORT SYSTEM PERMEASE PROTEIN APPC"/>
    <property type="match status" value="1"/>
</dbReference>
<keyword evidence="4 7" id="KW-0812">Transmembrane</keyword>
<name>A0A2V4E355_9GAMM</name>
<evidence type="ECO:0000256" key="7">
    <source>
        <dbReference type="RuleBase" id="RU363032"/>
    </source>
</evidence>
<keyword evidence="3" id="KW-1003">Cell membrane</keyword>
<evidence type="ECO:0000256" key="3">
    <source>
        <dbReference type="ARBA" id="ARBA00022475"/>
    </source>
</evidence>
<feature type="domain" description="ABC transmembrane type-1" evidence="8">
    <location>
        <begin position="73"/>
        <end position="262"/>
    </location>
</feature>
<dbReference type="NCBIfam" id="NF045473">
    <property type="entry name" value="Opp1C"/>
    <property type="match status" value="1"/>
</dbReference>
<evidence type="ECO:0000313" key="10">
    <source>
        <dbReference type="Proteomes" id="UP000247932"/>
    </source>
</evidence>
<dbReference type="Pfam" id="PF12911">
    <property type="entry name" value="OppC_N"/>
    <property type="match status" value="1"/>
</dbReference>
<dbReference type="InterPro" id="IPR000515">
    <property type="entry name" value="MetI-like"/>
</dbReference>
<dbReference type="Gene3D" id="1.10.3720.10">
    <property type="entry name" value="MetI-like"/>
    <property type="match status" value="1"/>
</dbReference>
<evidence type="ECO:0000256" key="5">
    <source>
        <dbReference type="ARBA" id="ARBA00022989"/>
    </source>
</evidence>
<dbReference type="OrthoDB" id="9805884at2"/>
<feature type="transmembrane region" description="Helical" evidence="7">
    <location>
        <begin position="166"/>
        <end position="187"/>
    </location>
</feature>
<evidence type="ECO:0000313" key="9">
    <source>
        <dbReference type="EMBL" id="PXZ07672.1"/>
    </source>
</evidence>
<dbReference type="GO" id="GO:0015099">
    <property type="term" value="F:nickel cation transmembrane transporter activity"/>
    <property type="evidence" value="ECO:0007669"/>
    <property type="project" value="InterPro"/>
</dbReference>
<accession>A0A2V4E355</accession>
<organism evidence="9 10">
    <name type="scientific">Gilliamella apicola</name>
    <dbReference type="NCBI Taxonomy" id="1196095"/>
    <lineage>
        <taxon>Bacteria</taxon>
        <taxon>Pseudomonadati</taxon>
        <taxon>Pseudomonadota</taxon>
        <taxon>Gammaproteobacteria</taxon>
        <taxon>Orbales</taxon>
        <taxon>Orbaceae</taxon>
        <taxon>Gilliamella</taxon>
    </lineage>
</organism>
<dbReference type="InterPro" id="IPR014157">
    <property type="entry name" value="Nickel_NikC"/>
</dbReference>
<comment type="caution">
    <text evidence="9">The sequence shown here is derived from an EMBL/GenBank/DDBJ whole genome shotgun (WGS) entry which is preliminary data.</text>
</comment>
<dbReference type="InterPro" id="IPR053474">
    <property type="entry name" value="Staphylopine_ABC_permease"/>
</dbReference>
<feature type="transmembrane region" description="Helical" evidence="7">
    <location>
        <begin position="121"/>
        <end position="146"/>
    </location>
</feature>
<evidence type="ECO:0000256" key="2">
    <source>
        <dbReference type="ARBA" id="ARBA00022448"/>
    </source>
</evidence>
<proteinExistence type="inferred from homology"/>
<dbReference type="STRING" id="1196095.GAPWK_1329"/>
<dbReference type="PROSITE" id="PS50928">
    <property type="entry name" value="ABC_TM1"/>
    <property type="match status" value="1"/>
</dbReference>
<feature type="transmembrane region" description="Helical" evidence="7">
    <location>
        <begin position="194"/>
        <end position="221"/>
    </location>
</feature>
<dbReference type="InterPro" id="IPR025966">
    <property type="entry name" value="OppC_N"/>
</dbReference>
<dbReference type="InterPro" id="IPR050366">
    <property type="entry name" value="BP-dependent_transpt_permease"/>
</dbReference>
<dbReference type="EMBL" id="QGLR01000009">
    <property type="protein sequence ID" value="PXZ07672.1"/>
    <property type="molecule type" value="Genomic_DNA"/>
</dbReference>
<comment type="subcellular location">
    <subcellularLocation>
        <location evidence="1 7">Cell membrane</location>
        <topology evidence="1 7">Multi-pass membrane protein</topology>
    </subcellularLocation>
</comment>
<keyword evidence="6 7" id="KW-0472">Membrane</keyword>
<dbReference type="PANTHER" id="PTHR43386:SF1">
    <property type="entry name" value="D,D-DIPEPTIDE TRANSPORT SYSTEM PERMEASE PROTEIN DDPC-RELATED"/>
    <property type="match status" value="1"/>
</dbReference>
<dbReference type="Proteomes" id="UP000247932">
    <property type="component" value="Unassembled WGS sequence"/>
</dbReference>
<sequence>MNLTKKLINNKTALICLIIITTMIILGILAPYIAPFDPNKVRIVRKYAAISSEHWLGCDHLGRDIFSRLLYGIRTTLFLSLLTMIITIIVGSVIGLISGYRRGKLDECIMRLCDIMLSFPSQVMILAIVGVLGVGIENVIIANIVVKWAWYSRMIRSSVIKYSRKNYILFSRAIGAPHSFIICRHLLPNVMSELVVLATLDTGWVILNISALSFIGLGVQAPTAEWGLMLSEAKNVMTQHPMQMVFPGIAILIVVAAFNMLGDCLRDILDPKEKLHE</sequence>
<evidence type="ECO:0000256" key="4">
    <source>
        <dbReference type="ARBA" id="ARBA00022692"/>
    </source>
</evidence>
<dbReference type="RefSeq" id="WP_110433407.1">
    <property type="nucleotide sequence ID" value="NZ_QGLR01000009.1"/>
</dbReference>
<feature type="transmembrane region" description="Helical" evidence="7">
    <location>
        <begin position="77"/>
        <end position="100"/>
    </location>
</feature>
<dbReference type="Pfam" id="PF00528">
    <property type="entry name" value="BPD_transp_1"/>
    <property type="match status" value="1"/>
</dbReference>
<dbReference type="GO" id="GO:0005886">
    <property type="term" value="C:plasma membrane"/>
    <property type="evidence" value="ECO:0007669"/>
    <property type="project" value="UniProtKB-SubCell"/>
</dbReference>
<dbReference type="SUPFAM" id="SSF161098">
    <property type="entry name" value="MetI-like"/>
    <property type="match status" value="1"/>
</dbReference>
<comment type="similarity">
    <text evidence="7">Belongs to the binding-protein-dependent transport system permease family.</text>
</comment>